<keyword evidence="1" id="KW-0812">Transmembrane</keyword>
<dbReference type="EMBL" id="JAANNT010000020">
    <property type="protein sequence ID" value="NUV30873.1"/>
    <property type="molecule type" value="Genomic_DNA"/>
</dbReference>
<feature type="transmembrane region" description="Helical" evidence="1">
    <location>
        <begin position="30"/>
        <end position="48"/>
    </location>
</feature>
<feature type="transmembrane region" description="Helical" evidence="1">
    <location>
        <begin position="54"/>
        <end position="74"/>
    </location>
</feature>
<evidence type="ECO:0000313" key="3">
    <source>
        <dbReference type="Proteomes" id="UP000540128"/>
    </source>
</evidence>
<reference evidence="2 3" key="1">
    <citation type="submission" date="2020-03" db="EMBL/GenBank/DDBJ databases">
        <title>Complete genome sequence of sixteen Streptomyces strains facilitates identification of candidate genes involved in plant growth-promotion in grain legumes and cereals.</title>
        <authorList>
            <person name="Gopalakrishnan S."/>
            <person name="Thakur V."/>
            <person name="Saxena R."/>
            <person name="Vadlamudi S."/>
            <person name="Purohit S."/>
            <person name="Kumar V."/>
            <person name="Rathore A."/>
            <person name="Chitikineni A."/>
            <person name="Varshney R.K."/>
        </authorList>
    </citation>
    <scope>NUCLEOTIDE SEQUENCE [LARGE SCALE GENOMIC DNA]</scope>
    <source>
        <strain evidence="2 3">KAI-180</strain>
    </source>
</reference>
<evidence type="ECO:0000313" key="2">
    <source>
        <dbReference type="EMBL" id="NUV30873.1"/>
    </source>
</evidence>
<keyword evidence="3" id="KW-1185">Reference proteome</keyword>
<name>A0A7Y6CC63_9ACTN</name>
<accession>A0A7Y6CC63</accession>
<dbReference type="RefSeq" id="WP_175457141.1">
    <property type="nucleotide sequence ID" value="NZ_JAANNT010000020.1"/>
</dbReference>
<gene>
    <name evidence="2" type="ORF">G6W59_21615</name>
</gene>
<proteinExistence type="predicted"/>
<dbReference type="Proteomes" id="UP000540128">
    <property type="component" value="Unassembled WGS sequence"/>
</dbReference>
<dbReference type="AlphaFoldDB" id="A0A7Y6CC63"/>
<keyword evidence="1" id="KW-0472">Membrane</keyword>
<evidence type="ECO:0000256" key="1">
    <source>
        <dbReference type="SAM" id="Phobius"/>
    </source>
</evidence>
<comment type="caution">
    <text evidence="2">The sequence shown here is derived from an EMBL/GenBank/DDBJ whole genome shotgun (WGS) entry which is preliminary data.</text>
</comment>
<protein>
    <submittedName>
        <fullName evidence="2">Uncharacterized protein</fullName>
    </submittedName>
</protein>
<organism evidence="2 3">
    <name type="scientific">Streptomyces odorifer</name>
    <dbReference type="NCBI Taxonomy" id="53450"/>
    <lineage>
        <taxon>Bacteria</taxon>
        <taxon>Bacillati</taxon>
        <taxon>Actinomycetota</taxon>
        <taxon>Actinomycetes</taxon>
        <taxon>Kitasatosporales</taxon>
        <taxon>Streptomycetaceae</taxon>
        <taxon>Streptomyces</taxon>
        <taxon>Streptomyces albidoflavus group</taxon>
    </lineage>
</organism>
<keyword evidence="1" id="KW-1133">Transmembrane helix</keyword>
<sequence>MSKVRTSSTYTFARRFPTVIGRLGDWHVPFGPFTPAQLIVLALGTLALVYTASLWWAVLGPVPPLALGFAVWALRGAKIAGRDPVMAGLGLVVGALRPVGGRVGGRAARDRRSAPVLGGFVVQDLVDEGEQKSSGPRGRGSVARVPGEGVRAAPVPVTELERLVAGLGGRR</sequence>